<comment type="catalytic activity">
    <reaction evidence="10">
        <text>an acyl phosphate + sn-glycerol 3-phosphate = a 1-acyl-sn-glycero-3-phosphate + phosphate</text>
        <dbReference type="Rhea" id="RHEA:34075"/>
        <dbReference type="ChEBI" id="CHEBI:43474"/>
        <dbReference type="ChEBI" id="CHEBI:57597"/>
        <dbReference type="ChEBI" id="CHEBI:57970"/>
        <dbReference type="ChEBI" id="CHEBI:59918"/>
        <dbReference type="EC" id="2.3.1.275"/>
    </reaction>
</comment>
<dbReference type="PANTHER" id="PTHR30309:SF0">
    <property type="entry name" value="GLYCEROL-3-PHOSPHATE ACYLTRANSFERASE-RELATED"/>
    <property type="match status" value="1"/>
</dbReference>
<evidence type="ECO:0000256" key="10">
    <source>
        <dbReference type="HAMAP-Rule" id="MF_01043"/>
    </source>
</evidence>
<keyword evidence="9 10" id="KW-1208">Phospholipid metabolism</keyword>
<keyword evidence="1 10" id="KW-1003">Cell membrane</keyword>
<feature type="transmembrane region" description="Helical" evidence="10">
    <location>
        <begin position="110"/>
        <end position="137"/>
    </location>
</feature>
<dbReference type="RefSeq" id="WP_182501486.1">
    <property type="nucleotide sequence ID" value="NZ_JACJHX010000001.1"/>
</dbReference>
<dbReference type="SMART" id="SM01207">
    <property type="entry name" value="G3P_acyltransf"/>
    <property type="match status" value="1"/>
</dbReference>
<evidence type="ECO:0000256" key="4">
    <source>
        <dbReference type="ARBA" id="ARBA00022692"/>
    </source>
</evidence>
<evidence type="ECO:0000256" key="5">
    <source>
        <dbReference type="ARBA" id="ARBA00022989"/>
    </source>
</evidence>
<reference evidence="11 12" key="1">
    <citation type="submission" date="2020-08" db="EMBL/GenBank/DDBJ databases">
        <title>Genomic Encyclopedia of Type Strains, Phase IV (KMG-IV): sequencing the most valuable type-strain genomes for metagenomic binning, comparative biology and taxonomic classification.</title>
        <authorList>
            <person name="Goeker M."/>
        </authorList>
    </citation>
    <scope>NUCLEOTIDE SEQUENCE [LARGE SCALE GENOMIC DNA]</scope>
    <source>
        <strain evidence="11 12">DSM 105481</strain>
    </source>
</reference>
<dbReference type="PANTHER" id="PTHR30309">
    <property type="entry name" value="INNER MEMBRANE PROTEIN YGIH"/>
    <property type="match status" value="1"/>
</dbReference>
<evidence type="ECO:0000256" key="3">
    <source>
        <dbReference type="ARBA" id="ARBA00022679"/>
    </source>
</evidence>
<keyword evidence="2 10" id="KW-0444">Lipid biosynthesis</keyword>
<dbReference type="EC" id="2.3.1.275" evidence="10"/>
<protein>
    <recommendedName>
        <fullName evidence="10">Glycerol-3-phosphate acyltransferase</fullName>
    </recommendedName>
    <alternativeName>
        <fullName evidence="10">Acyl-PO4 G3P acyltransferase</fullName>
    </alternativeName>
    <alternativeName>
        <fullName evidence="10">Acyl-phosphate--glycerol-3-phosphate acyltransferase</fullName>
    </alternativeName>
    <alternativeName>
        <fullName evidence="10">G3P acyltransferase</fullName>
        <shortName evidence="10">GPAT</shortName>
        <ecNumber evidence="10">2.3.1.275</ecNumber>
    </alternativeName>
    <alternativeName>
        <fullName evidence="10">Lysophosphatidic acid synthase</fullName>
        <shortName evidence="10">LPA synthase</shortName>
    </alternativeName>
</protein>
<feature type="transmembrane region" description="Helical" evidence="10">
    <location>
        <begin position="81"/>
        <end position="98"/>
    </location>
</feature>
<keyword evidence="7 10" id="KW-0472">Membrane</keyword>
<dbReference type="EMBL" id="JACJHX010000001">
    <property type="protein sequence ID" value="MBA9025323.1"/>
    <property type="molecule type" value="Genomic_DNA"/>
</dbReference>
<keyword evidence="8 10" id="KW-0594">Phospholipid biosynthesis</keyword>
<dbReference type="HAMAP" id="MF_01043">
    <property type="entry name" value="PlsY"/>
    <property type="match status" value="1"/>
</dbReference>
<comment type="similarity">
    <text evidence="10">Belongs to the PlsY family.</text>
</comment>
<feature type="transmembrane region" description="Helical" evidence="10">
    <location>
        <begin position="53"/>
        <end position="75"/>
    </location>
</feature>
<evidence type="ECO:0000256" key="6">
    <source>
        <dbReference type="ARBA" id="ARBA00023098"/>
    </source>
</evidence>
<comment type="function">
    <text evidence="10">Catalyzes the transfer of an acyl group from acyl-phosphate (acyl-PO(4)) to glycerol-3-phosphate (G3P) to form lysophosphatidic acid (LPA). This enzyme utilizes acyl-phosphate as fatty acyl donor, but not acyl-CoA or acyl-ACP.</text>
</comment>
<evidence type="ECO:0000256" key="7">
    <source>
        <dbReference type="ARBA" id="ARBA00023136"/>
    </source>
</evidence>
<accession>A0ABR6CK10</accession>
<keyword evidence="6 10" id="KW-0443">Lipid metabolism</keyword>
<comment type="pathway">
    <text evidence="10">Lipid metabolism; phospholipid metabolism.</text>
</comment>
<evidence type="ECO:0000313" key="11">
    <source>
        <dbReference type="EMBL" id="MBA9025323.1"/>
    </source>
</evidence>
<feature type="transmembrane region" description="Helical" evidence="10">
    <location>
        <begin position="162"/>
        <end position="180"/>
    </location>
</feature>
<evidence type="ECO:0000313" key="12">
    <source>
        <dbReference type="Proteomes" id="UP000626697"/>
    </source>
</evidence>
<keyword evidence="12" id="KW-1185">Reference proteome</keyword>
<dbReference type="InterPro" id="IPR003811">
    <property type="entry name" value="G3P_acylTferase_PlsY"/>
</dbReference>
<evidence type="ECO:0000256" key="9">
    <source>
        <dbReference type="ARBA" id="ARBA00023264"/>
    </source>
</evidence>
<comment type="subunit">
    <text evidence="10">Probably interacts with PlsX.</text>
</comment>
<dbReference type="GO" id="GO:0004366">
    <property type="term" value="F:glycerol-3-phosphate O-acyltransferase activity"/>
    <property type="evidence" value="ECO:0007669"/>
    <property type="project" value="UniProtKB-EC"/>
</dbReference>
<comment type="subcellular location">
    <subcellularLocation>
        <location evidence="10">Cell membrane</location>
        <topology evidence="10">Multi-pass membrane protein</topology>
    </subcellularLocation>
</comment>
<keyword evidence="5 10" id="KW-1133">Transmembrane helix</keyword>
<feature type="transmembrane region" description="Helical" evidence="10">
    <location>
        <begin position="6"/>
        <end position="24"/>
    </location>
</feature>
<evidence type="ECO:0000256" key="1">
    <source>
        <dbReference type="ARBA" id="ARBA00022475"/>
    </source>
</evidence>
<proteinExistence type="inferred from homology"/>
<comment type="caution">
    <text evidence="11">The sequence shown here is derived from an EMBL/GenBank/DDBJ whole genome shotgun (WGS) entry which is preliminary data.</text>
</comment>
<evidence type="ECO:0000256" key="8">
    <source>
        <dbReference type="ARBA" id="ARBA00023209"/>
    </source>
</evidence>
<name>A0ABR6CK10_9BACI</name>
<keyword evidence="11" id="KW-0012">Acyltransferase</keyword>
<evidence type="ECO:0000256" key="2">
    <source>
        <dbReference type="ARBA" id="ARBA00022516"/>
    </source>
</evidence>
<dbReference type="Pfam" id="PF02660">
    <property type="entry name" value="G3P_acyltransf"/>
    <property type="match status" value="1"/>
</dbReference>
<keyword evidence="3 10" id="KW-0808">Transferase</keyword>
<organism evidence="11 12">
    <name type="scientific">Peribacillus huizhouensis</name>
    <dbReference type="NCBI Taxonomy" id="1501239"/>
    <lineage>
        <taxon>Bacteria</taxon>
        <taxon>Bacillati</taxon>
        <taxon>Bacillota</taxon>
        <taxon>Bacilli</taxon>
        <taxon>Bacillales</taxon>
        <taxon>Bacillaceae</taxon>
        <taxon>Peribacillus</taxon>
    </lineage>
</organism>
<keyword evidence="4 10" id="KW-0812">Transmembrane</keyword>
<gene>
    <name evidence="10" type="primary">plsY</name>
    <name evidence="11" type="ORF">HNP81_000605</name>
</gene>
<sequence length="194" mass="21456">MTQPILLIALSYAFGCINGAYYFSKWKMGKDIRKLGSGNAGARNAGRQLGKKGFFFTVVIDAIKVFMALFIVNTLIEESELVMLICAFCLLIGHIWPIQLQFRGGKGVVVFLAVTLYLVPVAILVTGIVMGIGYVMFRRITIPGLISMMTIPITAYATGHSWTYSIGFLCMLIIVLLVHIPNSRKKKTRNDIGE</sequence>
<dbReference type="Proteomes" id="UP000626697">
    <property type="component" value="Unassembled WGS sequence"/>
</dbReference>